<comment type="catalytic activity">
    <reaction evidence="2">
        <text>Hydrolysis of proteins in presence of ATP.</text>
        <dbReference type="EC" id="3.4.21.53"/>
    </reaction>
</comment>
<comment type="caution">
    <text evidence="5">The sequence shown here is derived from an EMBL/GenBank/DDBJ whole genome shotgun (WGS) entry which is preliminary data.</text>
</comment>
<dbReference type="GO" id="GO:0004252">
    <property type="term" value="F:serine-type endopeptidase activity"/>
    <property type="evidence" value="ECO:0007669"/>
    <property type="project" value="UniProtKB-UniRule"/>
</dbReference>
<dbReference type="InterPro" id="IPR046844">
    <property type="entry name" value="Lon-like_helical"/>
</dbReference>
<feature type="domain" description="Lon proteolytic" evidence="4">
    <location>
        <begin position="581"/>
        <end position="776"/>
    </location>
</feature>
<evidence type="ECO:0000256" key="2">
    <source>
        <dbReference type="PROSITE-ProRule" id="PRU01122"/>
    </source>
</evidence>
<keyword evidence="1 2" id="KW-0645">Protease</keyword>
<dbReference type="EMBL" id="JASXSV010000010">
    <property type="protein sequence ID" value="MDP0589172.1"/>
    <property type="molecule type" value="Genomic_DNA"/>
</dbReference>
<dbReference type="InterPro" id="IPR046843">
    <property type="entry name" value="LonB_AAA-LID"/>
</dbReference>
<dbReference type="AlphaFoldDB" id="A0AA90NMB1"/>
<keyword evidence="2" id="KW-0378">Hydrolase</keyword>
<evidence type="ECO:0000313" key="6">
    <source>
        <dbReference type="Proteomes" id="UP001178148"/>
    </source>
</evidence>
<dbReference type="InterPro" id="IPR027417">
    <property type="entry name" value="P-loop_NTPase"/>
</dbReference>
<evidence type="ECO:0000256" key="1">
    <source>
        <dbReference type="ARBA" id="ARBA00022670"/>
    </source>
</evidence>
<dbReference type="GO" id="GO:0030163">
    <property type="term" value="P:protein catabolic process"/>
    <property type="evidence" value="ECO:0007669"/>
    <property type="project" value="InterPro"/>
</dbReference>
<dbReference type="PRINTS" id="PR00830">
    <property type="entry name" value="ENDOLAPTASE"/>
</dbReference>
<evidence type="ECO:0000259" key="4">
    <source>
        <dbReference type="PROSITE" id="PS51786"/>
    </source>
</evidence>
<accession>A0AA90NMB1</accession>
<dbReference type="EC" id="3.4.21.53" evidence="2"/>
<dbReference type="InterPro" id="IPR008269">
    <property type="entry name" value="Lon_proteolytic"/>
</dbReference>
<dbReference type="PANTHER" id="PTHR10046">
    <property type="entry name" value="ATP DEPENDENT LON PROTEASE FAMILY MEMBER"/>
    <property type="match status" value="1"/>
</dbReference>
<dbReference type="Gene3D" id="1.10.8.60">
    <property type="match status" value="1"/>
</dbReference>
<keyword evidence="6" id="KW-1185">Reference proteome</keyword>
<keyword evidence="2" id="KW-0720">Serine protease</keyword>
<dbReference type="SUPFAM" id="SSF54211">
    <property type="entry name" value="Ribosomal protein S5 domain 2-like"/>
    <property type="match status" value="1"/>
</dbReference>
<dbReference type="Gene3D" id="3.40.50.300">
    <property type="entry name" value="P-loop containing nucleotide triphosphate hydrolases"/>
    <property type="match status" value="2"/>
</dbReference>
<dbReference type="InterPro" id="IPR027065">
    <property type="entry name" value="Lon_Prtase"/>
</dbReference>
<sequence>MLAITFIQVSLISQQMAKFVKKLKLLPSQLAAKQLVKDLGFKSTEELSNYVGILGQERAIGAIQFGVAMHRAGYNIYVMGEPGTGKMSYIRKYLETGAKRQFPPDDWAYINNFDDPRKPEVLRLPAGLCTKLQKDLEQFINKLLMTFPAAFENPTYQQRKNIIERDFNKRYDHAVDQIEQEGIRRKIAMYREAGSLSFAPMADGKPMDETEFAQLPDKKREKFNNHIAELETRLNKSLVELPQWKRESNEKLQKLNQETIDQALEPLLKAMEKTYSHQKDVTNYLEAVKQHLHRTVIELLTDDRALESREDASKRAALVELYALNVVVAHPSKPTTPVIYESHPNYKNLFGRIEYTSEMGALTTNYRHICPGSLHQANGGYLLLEAHKLLEEPFVWEAFKRAMTEQQLKIESPYSEMGLLNTTTLTPTIIPLDVKIILMGSRNIYYILQQLDSDFHKMFRVLVDFDDQIQRCPTMARSFAQLLKNRADDEGYPPLTASAVARMIEHSSRLTENQNKMSAKIGDLFDLLAEADFIRRINNGKKITSLHINRALDAKAERTGRVSTQILQEVLEGSILIDTAGEKVGKINGLTVLAVGDASFGSPARITATVYPGSHGIVDIEREVSLGQAIHSKGVMILTGYIGSKYAQKFPLAISANLAMEQSYGYIDGDSASMAELCCLLSALTEIPIKQCFAITGSMNQHGEVQAIGGVNEKIEGFFDICQARGLTGEQGVIIPEANIRNLMLHQKVIDAVKTKEFNVYAVNHVEEALELLTGRKSGALNKQDQYTKDSINYKVVQRLKEIAELSKDNNQS</sequence>
<dbReference type="GO" id="GO:0004176">
    <property type="term" value="F:ATP-dependent peptidase activity"/>
    <property type="evidence" value="ECO:0007669"/>
    <property type="project" value="UniProtKB-UniRule"/>
</dbReference>
<dbReference type="Pfam" id="PF05362">
    <property type="entry name" value="Lon_C"/>
    <property type="match status" value="1"/>
</dbReference>
<gene>
    <name evidence="5" type="ORF">QS748_08250</name>
</gene>
<dbReference type="InterPro" id="IPR020568">
    <property type="entry name" value="Ribosomal_Su5_D2-typ_SF"/>
</dbReference>
<dbReference type="InterPro" id="IPR041699">
    <property type="entry name" value="AAA_32"/>
</dbReference>
<dbReference type="GO" id="GO:0005524">
    <property type="term" value="F:ATP binding"/>
    <property type="evidence" value="ECO:0007669"/>
    <property type="project" value="InterPro"/>
</dbReference>
<keyword evidence="3" id="KW-0175">Coiled coil</keyword>
<feature type="active site" evidence="2">
    <location>
        <position position="671"/>
    </location>
</feature>
<dbReference type="GO" id="GO:0006508">
    <property type="term" value="P:proteolysis"/>
    <property type="evidence" value="ECO:0007669"/>
    <property type="project" value="UniProtKB-KW"/>
</dbReference>
<dbReference type="InterPro" id="IPR014721">
    <property type="entry name" value="Ribsml_uS5_D2-typ_fold_subgr"/>
</dbReference>
<feature type="coiled-coil region" evidence="3">
    <location>
        <begin position="220"/>
        <end position="247"/>
    </location>
</feature>
<dbReference type="Pfam" id="PF13654">
    <property type="entry name" value="AAA_32"/>
    <property type="match status" value="1"/>
</dbReference>
<evidence type="ECO:0000256" key="3">
    <source>
        <dbReference type="SAM" id="Coils"/>
    </source>
</evidence>
<dbReference type="Proteomes" id="UP001178148">
    <property type="component" value="Unassembled WGS sequence"/>
</dbReference>
<comment type="similarity">
    <text evidence="2">Belongs to the peptidase S16 family.</text>
</comment>
<dbReference type="PROSITE" id="PS51786">
    <property type="entry name" value="LON_PROTEOLYTIC"/>
    <property type="match status" value="1"/>
</dbReference>
<feature type="active site" evidence="2">
    <location>
        <position position="714"/>
    </location>
</feature>
<reference evidence="5 6" key="1">
    <citation type="journal article" date="2023" name="bioRxiv">
        <title>An intranuclear bacterial parasite of deep-sea mussels expresses apoptosis inhibitors acquired from its host.</title>
        <authorList>
            <person name="Gonzalez Porras M.A."/>
            <person name="Assie A."/>
            <person name="Tietjen M."/>
            <person name="Violette M."/>
            <person name="Kleiner M."/>
            <person name="Gruber-Vodicka H."/>
            <person name="Dubilier N."/>
            <person name="Leisch N."/>
        </authorList>
    </citation>
    <scope>NUCLEOTIDE SEQUENCE [LARGE SCALE GENOMIC DNA]</scope>
    <source>
        <strain evidence="5">IAP13</strain>
    </source>
</reference>
<dbReference type="SUPFAM" id="SSF52540">
    <property type="entry name" value="P-loop containing nucleoside triphosphate hydrolases"/>
    <property type="match status" value="1"/>
</dbReference>
<dbReference type="Pfam" id="PF20437">
    <property type="entry name" value="LonC_helical"/>
    <property type="match status" value="1"/>
</dbReference>
<evidence type="ECO:0000313" key="5">
    <source>
        <dbReference type="EMBL" id="MDP0589172.1"/>
    </source>
</evidence>
<name>A0AA90NMB1_9GAMM</name>
<proteinExistence type="inferred from homology"/>
<protein>
    <recommendedName>
        <fullName evidence="2">endopeptidase La</fullName>
        <ecNumber evidence="2">3.4.21.53</ecNumber>
    </recommendedName>
</protein>
<organism evidence="5 6">
    <name type="scientific">Candidatus Endonucleibacter bathymodioli</name>
    <dbReference type="NCBI Taxonomy" id="539814"/>
    <lineage>
        <taxon>Bacteria</taxon>
        <taxon>Pseudomonadati</taxon>
        <taxon>Pseudomonadota</taxon>
        <taxon>Gammaproteobacteria</taxon>
        <taxon>Oceanospirillales</taxon>
        <taxon>Endozoicomonadaceae</taxon>
        <taxon>Candidatus Endonucleibacter</taxon>
    </lineage>
</organism>
<dbReference type="Pfam" id="PF20436">
    <property type="entry name" value="LonB_AAA-LID"/>
    <property type="match status" value="1"/>
</dbReference>
<dbReference type="Gene3D" id="3.30.230.10">
    <property type="match status" value="1"/>
</dbReference>